<dbReference type="OrthoDB" id="7828036at2"/>
<evidence type="ECO:0000313" key="8">
    <source>
        <dbReference type="Proteomes" id="UP000232163"/>
    </source>
</evidence>
<feature type="transmembrane region" description="Helical" evidence="6">
    <location>
        <begin position="265"/>
        <end position="298"/>
    </location>
</feature>
<dbReference type="Pfam" id="PF02653">
    <property type="entry name" value="BPD_transp_2"/>
    <property type="match status" value="1"/>
</dbReference>
<dbReference type="Proteomes" id="UP000232163">
    <property type="component" value="Unassembled WGS sequence"/>
</dbReference>
<dbReference type="GO" id="GO:0005886">
    <property type="term" value="C:plasma membrane"/>
    <property type="evidence" value="ECO:0007669"/>
    <property type="project" value="UniProtKB-SubCell"/>
</dbReference>
<feature type="transmembrane region" description="Helical" evidence="6">
    <location>
        <begin position="304"/>
        <end position="326"/>
    </location>
</feature>
<feature type="transmembrane region" description="Helical" evidence="6">
    <location>
        <begin position="66"/>
        <end position="85"/>
    </location>
</feature>
<comment type="subcellular location">
    <subcellularLocation>
        <location evidence="1">Cell membrane</location>
        <topology evidence="1">Multi-pass membrane protein</topology>
    </subcellularLocation>
</comment>
<feature type="transmembrane region" description="Helical" evidence="6">
    <location>
        <begin position="33"/>
        <end position="54"/>
    </location>
</feature>
<dbReference type="AlphaFoldDB" id="A0A2N9VYB7"/>
<evidence type="ECO:0000256" key="5">
    <source>
        <dbReference type="ARBA" id="ARBA00023136"/>
    </source>
</evidence>
<evidence type="ECO:0000313" key="7">
    <source>
        <dbReference type="EMBL" id="PIO44485.1"/>
    </source>
</evidence>
<dbReference type="KEGG" id="pht:BLM14_25265"/>
<sequence>MTEASTEQALRRDSAPLAIRQRESIVSTYRTEIAIAGAIVLLVFAVGSQVPQALSWGNFANITQAGAPLIIMSLGVLLVVITGGIDLSVGSVFSLTGMVTAQAMANGLGGISASLIGLGVGLVFGSINGFLVTIAGLAPFVVTLITFAVAGSLAFIVTNGRSMPIGDPDFWLLNSGSIIPSMPNYILFCIVLLTVTEIFLKKLVAGRWFYAVGSSAPAAFLLGIPVKRTKFLAYVASSLLASFSGLLTISYILNAESTAGANLMLQAIAAVVIGGASLLGGTGTAIGAVLGALMITVIQNGVNLIGINSFWQGSVTGVAILIAVLIDRFSKSRRGAGG</sequence>
<keyword evidence="2" id="KW-1003">Cell membrane</keyword>
<evidence type="ECO:0000256" key="1">
    <source>
        <dbReference type="ARBA" id="ARBA00004651"/>
    </source>
</evidence>
<protein>
    <submittedName>
        <fullName evidence="7">ABC transporter permease</fullName>
    </submittedName>
</protein>
<reference evidence="8" key="1">
    <citation type="journal article" date="2017" name="Int J Environ Stud">
        <title>Does the Miocene-Pliocene relict legume Oxytropis triphylla form nitrogen-fixing nodules with a combination of bacterial strains?</title>
        <authorList>
            <person name="Safronova V."/>
            <person name="Belimov A."/>
            <person name="Sazanova A."/>
            <person name="Kuznetsova I."/>
            <person name="Popova J."/>
            <person name="Andronov E."/>
            <person name="Verkhozina A."/>
            <person name="Tikhonovich I."/>
        </authorList>
    </citation>
    <scope>NUCLEOTIDE SEQUENCE [LARGE SCALE GENOMIC DNA]</scope>
    <source>
        <strain evidence="8">Tri-38</strain>
    </source>
</reference>
<comment type="caution">
    <text evidence="7">The sequence shown here is derived from an EMBL/GenBank/DDBJ whole genome shotgun (WGS) entry which is preliminary data.</text>
</comment>
<evidence type="ECO:0000256" key="2">
    <source>
        <dbReference type="ARBA" id="ARBA00022475"/>
    </source>
</evidence>
<dbReference type="PANTHER" id="PTHR32196">
    <property type="entry name" value="ABC TRANSPORTER PERMEASE PROTEIN YPHD-RELATED-RELATED"/>
    <property type="match status" value="1"/>
</dbReference>
<dbReference type="InterPro" id="IPR001851">
    <property type="entry name" value="ABC_transp_permease"/>
</dbReference>
<feature type="transmembrane region" description="Helical" evidence="6">
    <location>
        <begin position="177"/>
        <end position="196"/>
    </location>
</feature>
<feature type="transmembrane region" description="Helical" evidence="6">
    <location>
        <begin position="105"/>
        <end position="124"/>
    </location>
</feature>
<feature type="transmembrane region" description="Helical" evidence="6">
    <location>
        <begin position="232"/>
        <end position="253"/>
    </location>
</feature>
<dbReference type="CDD" id="cd06579">
    <property type="entry name" value="TM_PBP1_transp_AraH_like"/>
    <property type="match status" value="1"/>
</dbReference>
<keyword evidence="4 6" id="KW-1133">Transmembrane helix</keyword>
<keyword evidence="3 6" id="KW-0812">Transmembrane</keyword>
<accession>A0A2N9VYB7</accession>
<dbReference type="GO" id="GO:0022857">
    <property type="term" value="F:transmembrane transporter activity"/>
    <property type="evidence" value="ECO:0007669"/>
    <property type="project" value="InterPro"/>
</dbReference>
<keyword evidence="8" id="KW-1185">Reference proteome</keyword>
<evidence type="ECO:0000256" key="6">
    <source>
        <dbReference type="SAM" id="Phobius"/>
    </source>
</evidence>
<name>A0A2N9VYB7_9HYPH</name>
<evidence type="ECO:0000256" key="4">
    <source>
        <dbReference type="ARBA" id="ARBA00022989"/>
    </source>
</evidence>
<gene>
    <name evidence="7" type="ORF">B5P45_11395</name>
</gene>
<dbReference type="PANTHER" id="PTHR32196:SF72">
    <property type="entry name" value="RIBOSE IMPORT PERMEASE PROTEIN RBSC"/>
    <property type="match status" value="1"/>
</dbReference>
<proteinExistence type="predicted"/>
<dbReference type="RefSeq" id="WP_100002951.1">
    <property type="nucleotide sequence ID" value="NZ_CP017943.1"/>
</dbReference>
<dbReference type="EMBL" id="MZMT01000028">
    <property type="protein sequence ID" value="PIO44485.1"/>
    <property type="molecule type" value="Genomic_DNA"/>
</dbReference>
<organism evidence="7 8">
    <name type="scientific">Phyllobacterium zundukense</name>
    <dbReference type="NCBI Taxonomy" id="1867719"/>
    <lineage>
        <taxon>Bacteria</taxon>
        <taxon>Pseudomonadati</taxon>
        <taxon>Pseudomonadota</taxon>
        <taxon>Alphaproteobacteria</taxon>
        <taxon>Hyphomicrobiales</taxon>
        <taxon>Phyllobacteriaceae</taxon>
        <taxon>Phyllobacterium</taxon>
    </lineage>
</organism>
<evidence type="ECO:0000256" key="3">
    <source>
        <dbReference type="ARBA" id="ARBA00022692"/>
    </source>
</evidence>
<feature type="transmembrane region" description="Helical" evidence="6">
    <location>
        <begin position="208"/>
        <end position="226"/>
    </location>
</feature>
<feature type="transmembrane region" description="Helical" evidence="6">
    <location>
        <begin position="131"/>
        <end position="157"/>
    </location>
</feature>
<keyword evidence="5 6" id="KW-0472">Membrane</keyword>